<dbReference type="EMBL" id="CP010822">
    <property type="protein sequence ID" value="ALJ91534.1"/>
    <property type="molecule type" value="Genomic_DNA"/>
</dbReference>
<evidence type="ECO:0000313" key="2">
    <source>
        <dbReference type="EMBL" id="ALJ91534.1"/>
    </source>
</evidence>
<name>A0ABM5VNG2_THEA5</name>
<reference evidence="3" key="1">
    <citation type="journal article" date="2015" name="PLoS ONE">
        <title>Complete Genome Sequence of Thermus aquaticus Y51MC23.</title>
        <authorList>
            <person name="Brumm P.J."/>
            <person name="Monsma S."/>
            <person name="Keough B."/>
            <person name="Jasinovica S."/>
            <person name="Ferguson E."/>
            <person name="Schoenfeld T."/>
            <person name="Lodes M."/>
            <person name="Mead D.A."/>
        </authorList>
    </citation>
    <scope>NUCLEOTIDE SEQUENCE [LARGE SCALE GENOMIC DNA]</scope>
    <source>
        <strain evidence="3">BAA-2747 / Y51MC23</strain>
    </source>
</reference>
<keyword evidence="3" id="KW-1185">Reference proteome</keyword>
<organism evidence="2 3">
    <name type="scientific">Thermus aquaticus (strain ATCC BAA-2747 / Y51MC23)</name>
    <dbReference type="NCBI Taxonomy" id="498848"/>
    <lineage>
        <taxon>Bacteria</taxon>
        <taxon>Thermotogati</taxon>
        <taxon>Deinococcota</taxon>
        <taxon>Deinococci</taxon>
        <taxon>Thermales</taxon>
        <taxon>Thermaceae</taxon>
        <taxon>Thermus</taxon>
    </lineage>
</organism>
<gene>
    <name evidence="2" type="ORF">TO73_1702</name>
</gene>
<proteinExistence type="predicted"/>
<protein>
    <submittedName>
        <fullName evidence="2">Uncharacterized protein</fullName>
    </submittedName>
</protein>
<sequence length="41" mass="4228">MSLTGPNIPYRGNGCQGRRPPPGGKCARCPLGSTHFSSGLV</sequence>
<evidence type="ECO:0000256" key="1">
    <source>
        <dbReference type="SAM" id="MobiDB-lite"/>
    </source>
</evidence>
<accession>A0ABM5VNG2</accession>
<feature type="region of interest" description="Disordered" evidence="1">
    <location>
        <begin position="1"/>
        <end position="21"/>
    </location>
</feature>
<evidence type="ECO:0000313" key="3">
    <source>
        <dbReference type="Proteomes" id="UP000058660"/>
    </source>
</evidence>
<dbReference type="Proteomes" id="UP000058660">
    <property type="component" value="Chromosome"/>
</dbReference>